<dbReference type="Gene3D" id="2.60.40.3710">
    <property type="match status" value="1"/>
</dbReference>
<dbReference type="Pfam" id="PF13205">
    <property type="entry name" value="Big_5"/>
    <property type="match status" value="1"/>
</dbReference>
<reference evidence="5" key="1">
    <citation type="submission" date="2019-03" db="EMBL/GenBank/DDBJ databases">
        <title>Lake Tanganyika Metagenome-Assembled Genomes (MAGs).</title>
        <authorList>
            <person name="Tran P."/>
        </authorList>
    </citation>
    <scope>NUCLEOTIDE SEQUENCE</scope>
    <source>
        <strain evidence="5">M_DeepCast_400m_m2_100</strain>
    </source>
</reference>
<feature type="domain" description="SbsA Ig-like" evidence="4">
    <location>
        <begin position="35"/>
        <end position="132"/>
    </location>
</feature>
<evidence type="ECO:0000256" key="2">
    <source>
        <dbReference type="SAM" id="MobiDB-lite"/>
    </source>
</evidence>
<sequence>MSGRARLDARWAPAALLLLGLACARIAPPPGGPEDRQPPGIRAQTPAPGSTGVPLDQPIELCFDEAMDRASVRDWFAVAPWPGQLDCRWERDCFRCLPVAGWSADRTYTVLLGTKARDRRGNRLETPWLAAFATGDSLAGGFVAGEVRTGSISRDGVPVYLFEWPAAARPAPAPIPDPPPDPLQALRITQTDGEGRFLFHFVPAGRPLLAGALHDRRGNRAFDPAEDVWGWAEEPVDCAASGDTAAVLLYLVYPDDEGDLAGAVIDSSCVGYAPAARLTALADSLGAILSGERDAAGFPIAPEDTTARQRPTPAQEDSLRAQLARLEARRARSAADSARCSAPIWVAAYAAEGDSLPVAEVRSLGDFRVGALAPGIYRLEAYRDLDGDGRRGAGEPYGAFPLPVELKPGREIIGLTWTLESEGD</sequence>
<name>A0A938BLP9_UNCEI</name>
<dbReference type="AlphaFoldDB" id="A0A938BLP9"/>
<comment type="caution">
    <text evidence="5">The sequence shown here is derived from an EMBL/GenBank/DDBJ whole genome shotgun (WGS) entry which is preliminary data.</text>
</comment>
<gene>
    <name evidence="5" type="ORF">FJY75_05230</name>
</gene>
<organism evidence="5 6">
    <name type="scientific">Eiseniibacteriota bacterium</name>
    <dbReference type="NCBI Taxonomy" id="2212470"/>
    <lineage>
        <taxon>Bacteria</taxon>
        <taxon>Candidatus Eiseniibacteriota</taxon>
    </lineage>
</organism>
<feature type="chain" id="PRO_5037347987" evidence="3">
    <location>
        <begin position="28"/>
        <end position="424"/>
    </location>
</feature>
<evidence type="ECO:0000256" key="3">
    <source>
        <dbReference type="SAM" id="SignalP"/>
    </source>
</evidence>
<keyword evidence="1 3" id="KW-0732">Signal</keyword>
<dbReference type="Proteomes" id="UP000748308">
    <property type="component" value="Unassembled WGS sequence"/>
</dbReference>
<evidence type="ECO:0000259" key="4">
    <source>
        <dbReference type="Pfam" id="PF13205"/>
    </source>
</evidence>
<evidence type="ECO:0000313" key="6">
    <source>
        <dbReference type="Proteomes" id="UP000748308"/>
    </source>
</evidence>
<evidence type="ECO:0000256" key="1">
    <source>
        <dbReference type="ARBA" id="ARBA00022729"/>
    </source>
</evidence>
<feature type="region of interest" description="Disordered" evidence="2">
    <location>
        <begin position="28"/>
        <end position="53"/>
    </location>
</feature>
<protein>
    <submittedName>
        <fullName evidence="5">Ig-like domain-containing protein</fullName>
    </submittedName>
</protein>
<dbReference type="EMBL" id="VGIY01000094">
    <property type="protein sequence ID" value="MBM3317234.1"/>
    <property type="molecule type" value="Genomic_DNA"/>
</dbReference>
<dbReference type="InterPro" id="IPR032812">
    <property type="entry name" value="SbsA_Ig"/>
</dbReference>
<dbReference type="PROSITE" id="PS51257">
    <property type="entry name" value="PROKAR_LIPOPROTEIN"/>
    <property type="match status" value="1"/>
</dbReference>
<accession>A0A938BLP9</accession>
<feature type="signal peptide" evidence="3">
    <location>
        <begin position="1"/>
        <end position="27"/>
    </location>
</feature>
<evidence type="ECO:0000313" key="5">
    <source>
        <dbReference type="EMBL" id="MBM3317234.1"/>
    </source>
</evidence>
<proteinExistence type="predicted"/>